<dbReference type="Proteomes" id="UP001449795">
    <property type="component" value="Chromosome"/>
</dbReference>
<dbReference type="RefSeq" id="WP_342627704.1">
    <property type="nucleotide sequence ID" value="NZ_CP152276.1"/>
</dbReference>
<proteinExistence type="predicted"/>
<accession>A0ABZ3D2Q1</accession>
<gene>
    <name evidence="1" type="ORF">AAC691_16570</name>
</gene>
<evidence type="ECO:0008006" key="3">
    <source>
        <dbReference type="Google" id="ProtNLM"/>
    </source>
</evidence>
<dbReference type="EMBL" id="CP152276">
    <property type="protein sequence ID" value="XAE41874.1"/>
    <property type="molecule type" value="Genomic_DNA"/>
</dbReference>
<name>A0ABZ3D2Q1_9PROT</name>
<reference evidence="1 2" key="1">
    <citation type="submission" date="2024-04" db="EMBL/GenBank/DDBJ databases">
        <title>Complete genome sequence of Nguyenibacter vanlangesis HBCM-1154, a strain capable of nitrogen fixation, IAA production, and phosphorus solubilization isolated from sugarcane soil.</title>
        <authorList>
            <person name="MY HANH P."/>
        </authorList>
    </citation>
    <scope>NUCLEOTIDE SEQUENCE [LARGE SCALE GENOMIC DNA]</scope>
    <source>
        <strain evidence="1 2">HBCM 1154</strain>
    </source>
</reference>
<organism evidence="1 2">
    <name type="scientific">Nguyenibacter vanlangensis</name>
    <dbReference type="NCBI Taxonomy" id="1216886"/>
    <lineage>
        <taxon>Bacteria</taxon>
        <taxon>Pseudomonadati</taxon>
        <taxon>Pseudomonadota</taxon>
        <taxon>Alphaproteobacteria</taxon>
        <taxon>Acetobacterales</taxon>
        <taxon>Acetobacteraceae</taxon>
        <taxon>Nguyenibacter</taxon>
    </lineage>
</organism>
<evidence type="ECO:0000313" key="1">
    <source>
        <dbReference type="EMBL" id="XAE41874.1"/>
    </source>
</evidence>
<evidence type="ECO:0000313" key="2">
    <source>
        <dbReference type="Proteomes" id="UP001449795"/>
    </source>
</evidence>
<protein>
    <recommendedName>
        <fullName evidence="3">Alpha 1,4-glycosyltransferase domain-containing protein</fullName>
    </recommendedName>
</protein>
<sequence length="329" mass="37069">MSSAQLKAIPVAHPSFQDRDFQDRDFRNQDLQPYHARLPTTDFGTFWYGGRLSALEHACAASFVFRGYALTLFSYQPVENVPDGVTVANAADVLPEEMTRRFLHNGRPALGHFSDLFRYVMIRQYGMAWVDLDVLMLSNRIAYTLPDIVAREEQGGINGAILYLRDAAMLQSLIAGAEAMADRNLRWGETGPLLLGKLAKAYPETLRPAAANIFYPIEHYDIQKVLLPEWRDACAAKCGQAITLHLFNNILTGMGYWKDMAPPEGSFLYEALAADGALGLFRDIYPVTVMRNMVRNYQFGLNGAALGIRSIVRQAFPSVLRTYRHYYPR</sequence>
<keyword evidence="2" id="KW-1185">Reference proteome</keyword>